<reference evidence="1 2" key="1">
    <citation type="journal article" date="2024" name="Genome Biol. Evol.">
        <title>Chromosome-level genome assembly of the viviparous eelpout Zoarces viviparus.</title>
        <authorList>
            <person name="Fuhrmann N."/>
            <person name="Brasseur M.V."/>
            <person name="Bakowski C.E."/>
            <person name="Podsiadlowski L."/>
            <person name="Prost S."/>
            <person name="Krehenwinkel H."/>
            <person name="Mayer C."/>
        </authorList>
    </citation>
    <scope>NUCLEOTIDE SEQUENCE [LARGE SCALE GENOMIC DNA]</scope>
    <source>
        <strain evidence="1">NO-MEL_2022_Ind0_liver</strain>
    </source>
</reference>
<accession>A0AAW1FNQ4</accession>
<proteinExistence type="predicted"/>
<keyword evidence="2" id="KW-1185">Reference proteome</keyword>
<comment type="caution">
    <text evidence="1">The sequence shown here is derived from an EMBL/GenBank/DDBJ whole genome shotgun (WGS) entry which is preliminary data.</text>
</comment>
<dbReference type="Proteomes" id="UP001488805">
    <property type="component" value="Unassembled WGS sequence"/>
</dbReference>
<protein>
    <submittedName>
        <fullName evidence="1">Uncharacterized protein</fullName>
    </submittedName>
</protein>
<name>A0AAW1FNQ4_ZOAVI</name>
<evidence type="ECO:0000313" key="2">
    <source>
        <dbReference type="Proteomes" id="UP001488805"/>
    </source>
</evidence>
<gene>
    <name evidence="1" type="ORF">VZT92_006190</name>
</gene>
<dbReference type="AlphaFoldDB" id="A0AAW1FNQ4"/>
<organism evidence="1 2">
    <name type="scientific">Zoarces viviparus</name>
    <name type="common">Viviparous eelpout</name>
    <name type="synonym">Blennius viviparus</name>
    <dbReference type="NCBI Taxonomy" id="48416"/>
    <lineage>
        <taxon>Eukaryota</taxon>
        <taxon>Metazoa</taxon>
        <taxon>Chordata</taxon>
        <taxon>Craniata</taxon>
        <taxon>Vertebrata</taxon>
        <taxon>Euteleostomi</taxon>
        <taxon>Actinopterygii</taxon>
        <taxon>Neopterygii</taxon>
        <taxon>Teleostei</taxon>
        <taxon>Neoteleostei</taxon>
        <taxon>Acanthomorphata</taxon>
        <taxon>Eupercaria</taxon>
        <taxon>Perciformes</taxon>
        <taxon>Cottioidei</taxon>
        <taxon>Zoarcales</taxon>
        <taxon>Zoarcidae</taxon>
        <taxon>Zoarcinae</taxon>
        <taxon>Zoarces</taxon>
    </lineage>
</organism>
<sequence length="80" mass="9026">MAEGREKAALSKEEEWCFPVRAQGRAGRFGEHLSPRVSPLLTHALCPRSPSSRPDEWHTAVLSVHEELYSAHHAEGRLRL</sequence>
<evidence type="ECO:0000313" key="1">
    <source>
        <dbReference type="EMBL" id="KAK9536410.1"/>
    </source>
</evidence>
<dbReference type="EMBL" id="JBCEZU010000045">
    <property type="protein sequence ID" value="KAK9536410.1"/>
    <property type="molecule type" value="Genomic_DNA"/>
</dbReference>